<dbReference type="InterPro" id="IPR035638">
    <property type="entry name" value="JIP1_SH3"/>
</dbReference>
<feature type="region of interest" description="Disordered" evidence="7">
    <location>
        <begin position="173"/>
        <end position="192"/>
    </location>
</feature>
<organism evidence="10 11">
    <name type="scientific">Salmo trutta</name>
    <name type="common">Brown trout</name>
    <dbReference type="NCBI Taxonomy" id="8032"/>
    <lineage>
        <taxon>Eukaryota</taxon>
        <taxon>Metazoa</taxon>
        <taxon>Chordata</taxon>
        <taxon>Craniata</taxon>
        <taxon>Vertebrata</taxon>
        <taxon>Euteleostomi</taxon>
        <taxon>Actinopterygii</taxon>
        <taxon>Neopterygii</taxon>
        <taxon>Teleostei</taxon>
        <taxon>Protacanthopterygii</taxon>
        <taxon>Salmoniformes</taxon>
        <taxon>Salmonidae</taxon>
        <taxon>Salmoninae</taxon>
        <taxon>Salmo</taxon>
    </lineage>
</organism>
<reference evidence="10" key="2">
    <citation type="submission" date="2025-09" db="UniProtKB">
        <authorList>
            <consortium name="Ensembl"/>
        </authorList>
    </citation>
    <scope>IDENTIFICATION</scope>
</reference>
<dbReference type="AlphaFoldDB" id="A0A673ZCH6"/>
<evidence type="ECO:0000259" key="8">
    <source>
        <dbReference type="PROSITE" id="PS01179"/>
    </source>
</evidence>
<keyword evidence="5" id="KW-0597">Phosphoprotein</keyword>
<keyword evidence="4" id="KW-0963">Cytoplasm</keyword>
<dbReference type="GO" id="GO:0005078">
    <property type="term" value="F:MAP-kinase scaffold activity"/>
    <property type="evidence" value="ECO:0007669"/>
    <property type="project" value="TreeGrafter"/>
</dbReference>
<dbReference type="GO" id="GO:0008432">
    <property type="term" value="F:JUN kinase binding"/>
    <property type="evidence" value="ECO:0007669"/>
    <property type="project" value="TreeGrafter"/>
</dbReference>
<feature type="compositionally biased region" description="Basic and acidic residues" evidence="7">
    <location>
        <begin position="291"/>
        <end position="311"/>
    </location>
</feature>
<comment type="similarity">
    <text evidence="2">Belongs to the JIP scaffold family.</text>
</comment>
<evidence type="ECO:0000313" key="11">
    <source>
        <dbReference type="Proteomes" id="UP000472277"/>
    </source>
</evidence>
<sequence length="813" mass="90815">MPNLTTHLSTPPPILCECPHLQHGLRRGKRGRVDGRPVGEMGLNRAIDALAGQIPISRLVWRLTHDISLNEFEDDDLSEITEITDECGMSLNYMGLEIKGCVRQGTNSGVGKEELGAVGQLQAEMLHLDLIDGADDYRDDKESSKPSSTAPLPVTEDPPLVTMDIYRPKRPTTLNLFPMVPRTQDTLNNNSFGKKYSWQEKVSRSSSPLKTGGLTSPHEHSCLSDEDKLHQGGGTQTKDRGTSTETPCRYKHTSGHTHSSTAGTHSKLPEKPPAPPPPQNYTLTPLGPPGKGEEGTHREKIRYHTDVRLEPTEEIYLTPVHRSEQDHPFLSQQPEHGRMSISSDTEGPPPYQPLPDRTNPSICEEDEVYVPPPSYASYVEALFTPPSTAPPREPPGLALNLGLREGGAGAMVRAGAGVEYVDVQDETFGVEGEAEDERVRVVGGRQYLGRGGCGAPMSTLMSSEASGLSYDSVKYTLVVDEHAQLELVSLRQCYQCYSDDSNSATVYDNCVSSPYKLAIGEKYKEEEKEEEEERARVGRVRREATSCLSEDTTPEANLHFSKKFLNIFMNGRSRSSSAEPFGLFSCLINGEEREQSHRAVYRFVPRHDDELELEVDDPVLVEVQAEDYWYEGYNMRTGTCGIFPAYYAIEVAKEPESFKVKSSEWVDRYHMKFLGSVQVPYHKGNDVLCAAMQKIAINRRMTVQYNPPSSCILEINVKGVKLLVQDDYYASDRSNQCSHFFQLKNVSFCGYHPKNSKYFGFITKHPADQRFACHVFVSEDSTKPLAESVGKAFQLYYKEFVDCSCPTEDIYLE</sequence>
<dbReference type="InterPro" id="IPR011993">
    <property type="entry name" value="PH-like_dom_sf"/>
</dbReference>
<evidence type="ECO:0000256" key="2">
    <source>
        <dbReference type="ARBA" id="ARBA00009866"/>
    </source>
</evidence>
<dbReference type="SMART" id="SM00462">
    <property type="entry name" value="PTB"/>
    <property type="match status" value="1"/>
</dbReference>
<name>A0A673ZCH6_SALTR</name>
<dbReference type="FunFam" id="2.30.29.30:FF:000108">
    <property type="entry name" value="C-Jun-amino-terminal kinase-interacting protein 1 isoform X2"/>
    <property type="match status" value="1"/>
</dbReference>
<gene>
    <name evidence="10" type="primary">MAPK8IP1</name>
</gene>
<dbReference type="FunFam" id="2.30.30.40:FF:000032">
    <property type="entry name" value="Putative C-Jun-amino-terminal kinase-interacting protein 2"/>
    <property type="match status" value="1"/>
</dbReference>
<evidence type="ECO:0000256" key="1">
    <source>
        <dbReference type="ARBA" id="ARBA00004496"/>
    </source>
</evidence>
<feature type="domain" description="SH3" evidence="9">
    <location>
        <begin position="592"/>
        <end position="653"/>
    </location>
</feature>
<evidence type="ECO:0000256" key="3">
    <source>
        <dbReference type="ARBA" id="ARBA00022443"/>
    </source>
</evidence>
<dbReference type="GO" id="GO:0046328">
    <property type="term" value="P:regulation of JNK cascade"/>
    <property type="evidence" value="ECO:0007669"/>
    <property type="project" value="InterPro"/>
</dbReference>
<feature type="region of interest" description="Disordered" evidence="7">
    <location>
        <begin position="198"/>
        <end position="368"/>
    </location>
</feature>
<dbReference type="OrthoDB" id="5965083at2759"/>
<evidence type="ECO:0000256" key="5">
    <source>
        <dbReference type="ARBA" id="ARBA00022553"/>
    </source>
</evidence>
<dbReference type="Ensembl" id="ENSSTUT00000046952.1">
    <property type="protein sequence ID" value="ENSSTUP00000044989.1"/>
    <property type="gene ID" value="ENSSTUG00000018959.1"/>
</dbReference>
<evidence type="ECO:0000256" key="4">
    <source>
        <dbReference type="ARBA" id="ARBA00022490"/>
    </source>
</evidence>
<feature type="compositionally biased region" description="Polar residues" evidence="7">
    <location>
        <begin position="330"/>
        <end position="345"/>
    </location>
</feature>
<protein>
    <submittedName>
        <fullName evidence="10">Mitogen-activated protein kinase 8 interacting protein 1</fullName>
    </submittedName>
</protein>
<feature type="compositionally biased region" description="Polar residues" evidence="7">
    <location>
        <begin position="183"/>
        <end position="192"/>
    </location>
</feature>
<dbReference type="InParanoid" id="A0A673ZCH6"/>
<dbReference type="InterPro" id="IPR047178">
    <property type="entry name" value="JIP1_scaffold"/>
</dbReference>
<dbReference type="CDD" id="cd11943">
    <property type="entry name" value="SH3_JIP1"/>
    <property type="match status" value="1"/>
</dbReference>
<dbReference type="Gene3D" id="2.30.29.30">
    <property type="entry name" value="Pleckstrin-homology domain (PH domain)/Phosphotyrosine-binding domain (PTB)"/>
    <property type="match status" value="1"/>
</dbReference>
<dbReference type="InterPro" id="IPR006020">
    <property type="entry name" value="PTB/PI_dom"/>
</dbReference>
<keyword evidence="3 6" id="KW-0728">SH3 domain</keyword>
<dbReference type="InterPro" id="IPR001452">
    <property type="entry name" value="SH3_domain"/>
</dbReference>
<dbReference type="Gene3D" id="2.30.30.40">
    <property type="entry name" value="SH3 Domains"/>
    <property type="match status" value="1"/>
</dbReference>
<feature type="compositionally biased region" description="Basic and acidic residues" evidence="7">
    <location>
        <begin position="135"/>
        <end position="144"/>
    </location>
</feature>
<dbReference type="CDD" id="cd01212">
    <property type="entry name" value="PTB_JIP"/>
    <property type="match status" value="1"/>
</dbReference>
<dbReference type="Pfam" id="PF00640">
    <property type="entry name" value="PID"/>
    <property type="match status" value="1"/>
</dbReference>
<dbReference type="PANTHER" id="PTHR47437:SF3">
    <property type="entry name" value="C-JUN-AMINO-TERMINAL KINASE-INTERACTING PROTEIN 1"/>
    <property type="match status" value="1"/>
</dbReference>
<evidence type="ECO:0000259" key="9">
    <source>
        <dbReference type="PROSITE" id="PS50002"/>
    </source>
</evidence>
<feature type="compositionally biased region" description="Low complexity" evidence="7">
    <location>
        <begin position="256"/>
        <end position="266"/>
    </location>
</feature>
<feature type="domain" description="PID" evidence="8">
    <location>
        <begin position="669"/>
        <end position="802"/>
    </location>
</feature>
<dbReference type="Pfam" id="PF14604">
    <property type="entry name" value="SH3_9"/>
    <property type="match status" value="1"/>
</dbReference>
<feature type="compositionally biased region" description="Basic and acidic residues" evidence="7">
    <location>
        <begin position="217"/>
        <end position="230"/>
    </location>
</feature>
<dbReference type="SUPFAM" id="SSF50729">
    <property type="entry name" value="PH domain-like"/>
    <property type="match status" value="1"/>
</dbReference>
<dbReference type="PANTHER" id="PTHR47437">
    <property type="entry name" value="JNK-INTERACTING PROTEIN 1-LIKE PROTEIN"/>
    <property type="match status" value="1"/>
</dbReference>
<keyword evidence="11" id="KW-1185">Reference proteome</keyword>
<evidence type="ECO:0000256" key="6">
    <source>
        <dbReference type="PROSITE-ProRule" id="PRU00192"/>
    </source>
</evidence>
<dbReference type="PROSITE" id="PS01179">
    <property type="entry name" value="PID"/>
    <property type="match status" value="1"/>
</dbReference>
<dbReference type="GeneTree" id="ENSGT00940000157089"/>
<accession>A0A673ZCH6</accession>
<dbReference type="GO" id="GO:0007254">
    <property type="term" value="P:JNK cascade"/>
    <property type="evidence" value="ECO:0007669"/>
    <property type="project" value="TreeGrafter"/>
</dbReference>
<dbReference type="GO" id="GO:0005737">
    <property type="term" value="C:cytoplasm"/>
    <property type="evidence" value="ECO:0007669"/>
    <property type="project" value="UniProtKB-SubCell"/>
</dbReference>
<feature type="region of interest" description="Disordered" evidence="7">
    <location>
        <begin position="135"/>
        <end position="161"/>
    </location>
</feature>
<evidence type="ECO:0000313" key="10">
    <source>
        <dbReference type="Ensembl" id="ENSSTUP00000044989.1"/>
    </source>
</evidence>
<evidence type="ECO:0000256" key="7">
    <source>
        <dbReference type="SAM" id="MobiDB-lite"/>
    </source>
</evidence>
<reference evidence="10" key="1">
    <citation type="submission" date="2025-08" db="UniProtKB">
        <authorList>
            <consortium name="Ensembl"/>
        </authorList>
    </citation>
    <scope>IDENTIFICATION</scope>
</reference>
<dbReference type="PROSITE" id="PS50002">
    <property type="entry name" value="SH3"/>
    <property type="match status" value="1"/>
</dbReference>
<dbReference type="SMART" id="SM00326">
    <property type="entry name" value="SH3"/>
    <property type="match status" value="1"/>
</dbReference>
<dbReference type="Proteomes" id="UP000472277">
    <property type="component" value="Chromosome 29"/>
</dbReference>
<proteinExistence type="inferred from homology"/>
<comment type="subcellular location">
    <subcellularLocation>
        <location evidence="1">Cytoplasm</location>
    </subcellularLocation>
</comment>
<dbReference type="FunCoup" id="A0A673ZCH6">
    <property type="interactions" value="2216"/>
</dbReference>